<keyword evidence="3" id="KW-1185">Reference proteome</keyword>
<accession>W7XJD4</accession>
<feature type="region of interest" description="Disordered" evidence="1">
    <location>
        <begin position="234"/>
        <end position="254"/>
    </location>
</feature>
<feature type="compositionally biased region" description="Low complexity" evidence="1">
    <location>
        <begin position="241"/>
        <end position="254"/>
    </location>
</feature>
<protein>
    <submittedName>
        <fullName evidence="2">Uncharacterized protein</fullName>
    </submittedName>
</protein>
<evidence type="ECO:0000313" key="3">
    <source>
        <dbReference type="Proteomes" id="UP000009168"/>
    </source>
</evidence>
<reference evidence="3" key="1">
    <citation type="journal article" date="2006" name="PLoS Biol.">
        <title>Macronuclear genome sequence of the ciliate Tetrahymena thermophila, a model eukaryote.</title>
        <authorList>
            <person name="Eisen J.A."/>
            <person name="Coyne R.S."/>
            <person name="Wu M."/>
            <person name="Wu D."/>
            <person name="Thiagarajan M."/>
            <person name="Wortman J.R."/>
            <person name="Badger J.H."/>
            <person name="Ren Q."/>
            <person name="Amedeo P."/>
            <person name="Jones K.M."/>
            <person name="Tallon L.J."/>
            <person name="Delcher A.L."/>
            <person name="Salzberg S.L."/>
            <person name="Silva J.C."/>
            <person name="Haas B.J."/>
            <person name="Majoros W.H."/>
            <person name="Farzad M."/>
            <person name="Carlton J.M."/>
            <person name="Smith R.K. Jr."/>
            <person name="Garg J."/>
            <person name="Pearlman R.E."/>
            <person name="Karrer K.M."/>
            <person name="Sun L."/>
            <person name="Manning G."/>
            <person name="Elde N.C."/>
            <person name="Turkewitz A.P."/>
            <person name="Asai D.J."/>
            <person name="Wilkes D.E."/>
            <person name="Wang Y."/>
            <person name="Cai H."/>
            <person name="Collins K."/>
            <person name="Stewart B.A."/>
            <person name="Lee S.R."/>
            <person name="Wilamowska K."/>
            <person name="Weinberg Z."/>
            <person name="Ruzzo W.L."/>
            <person name="Wloga D."/>
            <person name="Gaertig J."/>
            <person name="Frankel J."/>
            <person name="Tsao C.-C."/>
            <person name="Gorovsky M.A."/>
            <person name="Keeling P.J."/>
            <person name="Waller R.F."/>
            <person name="Patron N.J."/>
            <person name="Cherry J.M."/>
            <person name="Stover N.A."/>
            <person name="Krieger C.J."/>
            <person name="del Toro C."/>
            <person name="Ryder H.F."/>
            <person name="Williamson S.C."/>
            <person name="Barbeau R.A."/>
            <person name="Hamilton E.P."/>
            <person name="Orias E."/>
        </authorList>
    </citation>
    <scope>NUCLEOTIDE SEQUENCE [LARGE SCALE GENOMIC DNA]</scope>
    <source>
        <strain evidence="3">SB210</strain>
    </source>
</reference>
<name>W7XJD4_TETTS</name>
<sequence>MEKVGLQYKIECQNHKGNYLEAINIAQDLNGQHLKCIECIQDENISPNLFIPISKIEHCNEQTILSNWPPLNDGLIKRLSLQTREQNEQVNKVREQVIQFFKAFRQDFLDAISEKEKESLQILDKHYEKINKHIDTYNQISSKEDIKKILHQYEQNQVSSDQSLGKLISLKYQQKKENSQILDEALQDSALNLLVVNDISSFKLGVLKAIQNYNVVNSTKQVPQAEVPISTSKMNQHNQYSQNEKSQQQIKQQLQQKQSDLYSKNYSVSSIQKTNQYEQQGQLQNIQHEIQFNQSFKKNLLQDQFNQHNRILDNNSKNFHGVSNRKINFEMLSSRFEQSDQAVVWKNEKGQVVIKNLYQQCIQLYSDFLIEINQMYVIDIDIYNISESGEQYIGLIKESIKDEKHLNKSFACFLPTEDVWIDSFSSVISGHRIRHIQQEDPIQIQIQIYLKDRYVRFIDLVDPNNIIQIKSQNLDLSEHYKLSTHLCKQDDTIVVRQVQIVNSFDFAGKE</sequence>
<dbReference type="EMBL" id="GG662767">
    <property type="protein sequence ID" value="EWS75426.1"/>
    <property type="molecule type" value="Genomic_DNA"/>
</dbReference>
<gene>
    <name evidence="2" type="ORF">TTHERM_000106968</name>
</gene>
<dbReference type="KEGG" id="tet:TTHERM_000106968"/>
<dbReference type="Proteomes" id="UP000009168">
    <property type="component" value="Unassembled WGS sequence"/>
</dbReference>
<evidence type="ECO:0000256" key="1">
    <source>
        <dbReference type="SAM" id="MobiDB-lite"/>
    </source>
</evidence>
<dbReference type="RefSeq" id="XP_012652100.1">
    <property type="nucleotide sequence ID" value="XM_012796646.1"/>
</dbReference>
<organism evidence="2 3">
    <name type="scientific">Tetrahymena thermophila (strain SB210)</name>
    <dbReference type="NCBI Taxonomy" id="312017"/>
    <lineage>
        <taxon>Eukaryota</taxon>
        <taxon>Sar</taxon>
        <taxon>Alveolata</taxon>
        <taxon>Ciliophora</taxon>
        <taxon>Intramacronucleata</taxon>
        <taxon>Oligohymenophorea</taxon>
        <taxon>Hymenostomatida</taxon>
        <taxon>Tetrahymenina</taxon>
        <taxon>Tetrahymenidae</taxon>
        <taxon>Tetrahymena</taxon>
    </lineage>
</organism>
<evidence type="ECO:0000313" key="2">
    <source>
        <dbReference type="EMBL" id="EWS75426.1"/>
    </source>
</evidence>
<dbReference type="AlphaFoldDB" id="W7XJD4"/>
<proteinExistence type="predicted"/>
<dbReference type="GeneID" id="24437316"/>
<dbReference type="InParanoid" id="W7XJD4"/>